<evidence type="ECO:0000256" key="16">
    <source>
        <dbReference type="SAM" id="MobiDB-lite"/>
    </source>
</evidence>
<dbReference type="GO" id="GO:0005524">
    <property type="term" value="F:ATP binding"/>
    <property type="evidence" value="ECO:0007669"/>
    <property type="project" value="UniProtKB-KW"/>
</dbReference>
<dbReference type="Gene3D" id="3.30.450.40">
    <property type="match status" value="2"/>
</dbReference>
<dbReference type="GO" id="GO:0046872">
    <property type="term" value="F:metal ion binding"/>
    <property type="evidence" value="ECO:0007669"/>
    <property type="project" value="UniProtKB-KW"/>
</dbReference>
<dbReference type="CDD" id="cd00130">
    <property type="entry name" value="PAS"/>
    <property type="match status" value="1"/>
</dbReference>
<dbReference type="PANTHER" id="PTHR43156">
    <property type="entry name" value="STAGE II SPORULATION PROTEIN E-RELATED"/>
    <property type="match status" value="1"/>
</dbReference>
<feature type="compositionally biased region" description="Basic and acidic residues" evidence="16">
    <location>
        <begin position="1"/>
        <end position="10"/>
    </location>
</feature>
<sequence length="727" mass="76040">MREAVARPGEEVVAVSEGQASGQASSAVTPPAGRPLLSLALASMMDAVDAHSGAVYLRAPGEPVLEMAVMAGLPRAFAAPWERVGLNAHVPVADAVRERRLVWVSGEEEMARSYPNIAMALPYPFALAAVPVATQDTVYGSVFVTWPGSHAHDLSEPERGLLTGACGRLALRLDRATQGGDPVGPEPDLLATPAASVTPGTLGSMEATRMVARLPYGLCSLDLHGRVSFANPAAAELLGVPVNGLLGVELWESVPWLNDPVYEDRYRAALISRHVTSFAALKPPGDWLSFRMYPGPDGLSVRISPARAVAEMGRSGRQPGDGGPSLMTLSQVVSLTGALTEAVGVRDVVRLVAGEIAPAVGSQAVALLGSRGGRLHVLGLRGYPDPQVVERFDGLPLRARTPGTRALTSGVPAFLRSREELERLYPAQPRMEDGMAAWAFLPLVASGRPVGVCVFAYAEPHPFPTEERAVLTSLSGLIALALGRALLYDVKHQVAHGLQAALLPPSLPSLPGIETAARYLPATQGMEIGGDFYDLVPAQEQAAAVIGDVQGHNVTAAGLMGQLRTAVRAYTAVGQAPEEVMRSTNRMLIDLGSDLFASCLYLRLDPAAGSAVMARAGHPPPLLRGPDGKVRVVEPAGGPLLGVDASAAYPGTGIALAPGTLLALYTDGLIESPGVDIEDSLADLAERLAETGDRPLDALADGLVRDSATARERLDDVALLLLRVPGD</sequence>
<dbReference type="InterPro" id="IPR003018">
    <property type="entry name" value="GAF"/>
</dbReference>
<evidence type="ECO:0000256" key="6">
    <source>
        <dbReference type="ARBA" id="ARBA00022777"/>
    </source>
</evidence>
<dbReference type="InterPro" id="IPR029016">
    <property type="entry name" value="GAF-like_dom_sf"/>
</dbReference>
<name>A0A5N8VZR8_9ACTN</name>
<dbReference type="EC" id="3.1.3.16" evidence="1"/>
<keyword evidence="6" id="KW-0418">Kinase</keyword>
<dbReference type="Gene3D" id="3.60.40.10">
    <property type="entry name" value="PPM-type phosphatase domain"/>
    <property type="match status" value="1"/>
</dbReference>
<dbReference type="SMART" id="SM00065">
    <property type="entry name" value="GAF"/>
    <property type="match status" value="1"/>
</dbReference>
<evidence type="ECO:0000256" key="12">
    <source>
        <dbReference type="ARBA" id="ARBA00047761"/>
    </source>
</evidence>
<dbReference type="GO" id="GO:0016301">
    <property type="term" value="F:kinase activity"/>
    <property type="evidence" value="ECO:0007669"/>
    <property type="project" value="UniProtKB-KW"/>
</dbReference>
<comment type="catalytic activity">
    <reaction evidence="12">
        <text>O-phospho-L-seryl-[protein] + H2O = L-seryl-[protein] + phosphate</text>
        <dbReference type="Rhea" id="RHEA:20629"/>
        <dbReference type="Rhea" id="RHEA-COMP:9863"/>
        <dbReference type="Rhea" id="RHEA-COMP:11604"/>
        <dbReference type="ChEBI" id="CHEBI:15377"/>
        <dbReference type="ChEBI" id="CHEBI:29999"/>
        <dbReference type="ChEBI" id="CHEBI:43474"/>
        <dbReference type="ChEBI" id="CHEBI:83421"/>
        <dbReference type="EC" id="3.1.3.16"/>
    </reaction>
</comment>
<dbReference type="InterPro" id="IPR035965">
    <property type="entry name" value="PAS-like_dom_sf"/>
</dbReference>
<dbReference type="InterPro" id="IPR000014">
    <property type="entry name" value="PAS"/>
</dbReference>
<evidence type="ECO:0000256" key="9">
    <source>
        <dbReference type="ARBA" id="ARBA00022842"/>
    </source>
</evidence>
<keyword evidence="4" id="KW-0479">Metal-binding</keyword>
<evidence type="ECO:0000259" key="17">
    <source>
        <dbReference type="PROSITE" id="PS50112"/>
    </source>
</evidence>
<evidence type="ECO:0000256" key="8">
    <source>
        <dbReference type="ARBA" id="ARBA00022840"/>
    </source>
</evidence>
<evidence type="ECO:0000256" key="11">
    <source>
        <dbReference type="ARBA" id="ARBA00023211"/>
    </source>
</evidence>
<dbReference type="InterPro" id="IPR013656">
    <property type="entry name" value="PAS_4"/>
</dbReference>
<dbReference type="Pfam" id="PF07228">
    <property type="entry name" value="SpoIIE"/>
    <property type="match status" value="1"/>
</dbReference>
<gene>
    <name evidence="18" type="ORF">FNH04_12680</name>
</gene>
<evidence type="ECO:0000313" key="19">
    <source>
        <dbReference type="Proteomes" id="UP000326979"/>
    </source>
</evidence>
<dbReference type="Pfam" id="PF13185">
    <property type="entry name" value="GAF_2"/>
    <property type="match status" value="1"/>
</dbReference>
<feature type="domain" description="PAS" evidence="17">
    <location>
        <begin position="221"/>
        <end position="247"/>
    </location>
</feature>
<keyword evidence="9" id="KW-0460">Magnesium</keyword>
<evidence type="ECO:0000256" key="13">
    <source>
        <dbReference type="ARBA" id="ARBA00056274"/>
    </source>
</evidence>
<proteinExistence type="predicted"/>
<evidence type="ECO:0000256" key="14">
    <source>
        <dbReference type="ARBA" id="ARBA00075117"/>
    </source>
</evidence>
<dbReference type="Gene3D" id="3.30.450.20">
    <property type="entry name" value="PAS domain"/>
    <property type="match status" value="1"/>
</dbReference>
<evidence type="ECO:0000256" key="5">
    <source>
        <dbReference type="ARBA" id="ARBA00022741"/>
    </source>
</evidence>
<dbReference type="InterPro" id="IPR001932">
    <property type="entry name" value="PPM-type_phosphatase-like_dom"/>
</dbReference>
<keyword evidence="11" id="KW-0464">Manganese</keyword>
<dbReference type="PROSITE" id="PS50112">
    <property type="entry name" value="PAS"/>
    <property type="match status" value="1"/>
</dbReference>
<dbReference type="GO" id="GO:0004722">
    <property type="term" value="F:protein serine/threonine phosphatase activity"/>
    <property type="evidence" value="ECO:0007669"/>
    <property type="project" value="UniProtKB-EC"/>
</dbReference>
<evidence type="ECO:0000256" key="7">
    <source>
        <dbReference type="ARBA" id="ARBA00022801"/>
    </source>
</evidence>
<dbReference type="SUPFAM" id="SSF55785">
    <property type="entry name" value="PYP-like sensor domain (PAS domain)"/>
    <property type="match status" value="1"/>
</dbReference>
<dbReference type="RefSeq" id="WP_152783514.1">
    <property type="nucleotide sequence ID" value="NZ_JBHUMN010000010.1"/>
</dbReference>
<keyword evidence="8" id="KW-0067">ATP-binding</keyword>
<reference evidence="18 19" key="1">
    <citation type="submission" date="2019-07" db="EMBL/GenBank/DDBJ databases">
        <title>New species of Amycolatopsis and Streptomyces.</title>
        <authorList>
            <person name="Duangmal K."/>
            <person name="Teo W.F.A."/>
            <person name="Lipun K."/>
        </authorList>
    </citation>
    <scope>NUCLEOTIDE SEQUENCE [LARGE SCALE GENOMIC DNA]</scope>
    <source>
        <strain evidence="18 19">TISTR 2346</strain>
    </source>
</reference>
<keyword evidence="19" id="KW-1185">Reference proteome</keyword>
<dbReference type="PANTHER" id="PTHR43156:SF2">
    <property type="entry name" value="STAGE II SPORULATION PROTEIN E"/>
    <property type="match status" value="1"/>
</dbReference>
<evidence type="ECO:0000256" key="1">
    <source>
        <dbReference type="ARBA" id="ARBA00013081"/>
    </source>
</evidence>
<dbReference type="AlphaFoldDB" id="A0A5N8VZR8"/>
<dbReference type="EMBL" id="VJZE01000066">
    <property type="protein sequence ID" value="MPY40733.1"/>
    <property type="molecule type" value="Genomic_DNA"/>
</dbReference>
<evidence type="ECO:0000256" key="3">
    <source>
        <dbReference type="ARBA" id="ARBA00022679"/>
    </source>
</evidence>
<evidence type="ECO:0000256" key="2">
    <source>
        <dbReference type="ARBA" id="ARBA00022553"/>
    </source>
</evidence>
<evidence type="ECO:0000256" key="4">
    <source>
        <dbReference type="ARBA" id="ARBA00022723"/>
    </source>
</evidence>
<keyword evidence="10" id="KW-0904">Protein phosphatase</keyword>
<dbReference type="SMART" id="SM00331">
    <property type="entry name" value="PP2C_SIG"/>
    <property type="match status" value="1"/>
</dbReference>
<dbReference type="SMART" id="SM00091">
    <property type="entry name" value="PAS"/>
    <property type="match status" value="1"/>
</dbReference>
<evidence type="ECO:0000256" key="10">
    <source>
        <dbReference type="ARBA" id="ARBA00022912"/>
    </source>
</evidence>
<comment type="caution">
    <text evidence="18">The sequence shown here is derived from an EMBL/GenBank/DDBJ whole genome shotgun (WGS) entry which is preliminary data.</text>
</comment>
<feature type="compositionally biased region" description="Low complexity" evidence="16">
    <location>
        <begin position="14"/>
        <end position="28"/>
    </location>
</feature>
<dbReference type="OrthoDB" id="118142at2"/>
<comment type="function">
    <text evidence="13">Primarily acts as an independent SigF regulator that is sensitive to the osmosensory signal, mediating the cross talk of PknD with the SigF regulon. Possesses both phosphatase and kinase activities. The kinase domain functions as a classic anti-sigma factor-like kinase to phosphorylate the anti-anti-sigma factor domain at the canonical regulatory site, and the phosphatase domain antagonizes this activity.</text>
</comment>
<dbReference type="Pfam" id="PF08448">
    <property type="entry name" value="PAS_4"/>
    <property type="match status" value="1"/>
</dbReference>
<keyword evidence="2" id="KW-0597">Phosphoprotein</keyword>
<dbReference type="FunFam" id="3.60.40.10:FF:000005">
    <property type="entry name" value="Serine/threonine protein phosphatase"/>
    <property type="match status" value="1"/>
</dbReference>
<organism evidence="18 19">
    <name type="scientific">Streptomyces phyllanthi</name>
    <dbReference type="NCBI Taxonomy" id="1803180"/>
    <lineage>
        <taxon>Bacteria</taxon>
        <taxon>Bacillati</taxon>
        <taxon>Actinomycetota</taxon>
        <taxon>Actinomycetes</taxon>
        <taxon>Kitasatosporales</taxon>
        <taxon>Streptomycetaceae</taxon>
        <taxon>Streptomyces</taxon>
    </lineage>
</organism>
<dbReference type="SUPFAM" id="SSF55781">
    <property type="entry name" value="GAF domain-like"/>
    <property type="match status" value="2"/>
</dbReference>
<dbReference type="InterPro" id="IPR052016">
    <property type="entry name" value="Bact_Sigma-Reg"/>
</dbReference>
<evidence type="ECO:0000256" key="15">
    <source>
        <dbReference type="ARBA" id="ARBA00081350"/>
    </source>
</evidence>
<feature type="region of interest" description="Disordered" evidence="16">
    <location>
        <begin position="1"/>
        <end position="29"/>
    </location>
</feature>
<keyword evidence="3" id="KW-0808">Transferase</keyword>
<dbReference type="InterPro" id="IPR036457">
    <property type="entry name" value="PPM-type-like_dom_sf"/>
</dbReference>
<keyword evidence="5" id="KW-0547">Nucleotide-binding</keyword>
<accession>A0A5N8VZR8</accession>
<keyword evidence="7" id="KW-0378">Hydrolase</keyword>
<protein>
    <recommendedName>
        <fullName evidence="1">protein-serine/threonine phosphatase</fullName>
        <ecNumber evidence="1">3.1.3.16</ecNumber>
    </recommendedName>
    <alternativeName>
        <fullName evidence="15">Protein-serine/threonine phosphatase</fullName>
    </alternativeName>
    <alternativeName>
        <fullName evidence="14">Serine/threonine-protein kinase</fullName>
    </alternativeName>
</protein>
<evidence type="ECO:0000313" key="18">
    <source>
        <dbReference type="EMBL" id="MPY40733.1"/>
    </source>
</evidence>
<dbReference type="Proteomes" id="UP000326979">
    <property type="component" value="Unassembled WGS sequence"/>
</dbReference>